<evidence type="ECO:0000313" key="1">
    <source>
        <dbReference type="EMBL" id="BAC94113.1"/>
    </source>
</evidence>
<dbReference type="KEGG" id="vvy:VV1349"/>
<dbReference type="AlphaFoldDB" id="Q7MLS8"/>
<dbReference type="EMBL" id="BA000037">
    <property type="protein sequence ID" value="BAC94113.1"/>
    <property type="molecule type" value="Genomic_DNA"/>
</dbReference>
<proteinExistence type="predicted"/>
<accession>Q7MLS8</accession>
<protein>
    <submittedName>
        <fullName evidence="1">Uncharacterized protein</fullName>
    </submittedName>
</protein>
<evidence type="ECO:0000313" key="2">
    <source>
        <dbReference type="Proteomes" id="UP000002675"/>
    </source>
</evidence>
<reference evidence="1 2" key="1">
    <citation type="journal article" date="2003" name="Genome Res.">
        <title>Comparative genome analysis of Vibrio vulnificus, a marine pathogen.</title>
        <authorList>
            <person name="Chen C.Y."/>
            <person name="Wu K.M."/>
            <person name="Chang Y.C."/>
            <person name="Chang C.H."/>
            <person name="Tsai H.C."/>
            <person name="Liao T.L."/>
            <person name="Liu Y.M."/>
            <person name="Chen H.J."/>
            <person name="Shen A.B."/>
            <person name="Li J.C."/>
            <person name="Su T.L."/>
            <person name="Shao C.P."/>
            <person name="Lee C.T."/>
            <person name="Hor L.I."/>
            <person name="Tsai S.F."/>
        </authorList>
    </citation>
    <scope>NUCLEOTIDE SEQUENCE [LARGE SCALE GENOMIC DNA]</scope>
    <source>
        <strain evidence="1 2">YJ016</strain>
    </source>
</reference>
<name>Q7MLS8_VIBVY</name>
<dbReference type="Proteomes" id="UP000002675">
    <property type="component" value="Chromosome I"/>
</dbReference>
<sequence length="39" mass="4565">MLQNKSSLVSVVINEAIKLRAYISMRNFVMNIHHHHHPV</sequence>
<organism evidence="1 2">
    <name type="scientific">Vibrio vulnificus (strain YJ016)</name>
    <dbReference type="NCBI Taxonomy" id="196600"/>
    <lineage>
        <taxon>Bacteria</taxon>
        <taxon>Pseudomonadati</taxon>
        <taxon>Pseudomonadota</taxon>
        <taxon>Gammaproteobacteria</taxon>
        <taxon>Vibrionales</taxon>
        <taxon>Vibrionaceae</taxon>
        <taxon>Vibrio</taxon>
    </lineage>
</organism>
<gene>
    <name evidence="1" type="ordered locus">VV1349</name>
</gene>
<dbReference type="HOGENOM" id="CLU_217701_0_0_6"/>